<accession>A0ABP7D6V4</accession>
<feature type="compositionally biased region" description="Basic residues" evidence="1">
    <location>
        <begin position="70"/>
        <end position="79"/>
    </location>
</feature>
<dbReference type="EMBL" id="BAABEO010000028">
    <property type="protein sequence ID" value="GAA3700238.1"/>
    <property type="molecule type" value="Genomic_DNA"/>
</dbReference>
<name>A0ABP7D6V4_9MICC</name>
<keyword evidence="3" id="KW-1185">Reference proteome</keyword>
<gene>
    <name evidence="2" type="ORF">GCM10023081_41210</name>
</gene>
<evidence type="ECO:0000256" key="1">
    <source>
        <dbReference type="SAM" id="MobiDB-lite"/>
    </source>
</evidence>
<proteinExistence type="predicted"/>
<comment type="caution">
    <text evidence="2">The sequence shown here is derived from an EMBL/GenBank/DDBJ whole genome shotgun (WGS) entry which is preliminary data.</text>
</comment>
<protein>
    <submittedName>
        <fullName evidence="2">Uncharacterized protein</fullName>
    </submittedName>
</protein>
<evidence type="ECO:0000313" key="3">
    <source>
        <dbReference type="Proteomes" id="UP001500752"/>
    </source>
</evidence>
<feature type="region of interest" description="Disordered" evidence="1">
    <location>
        <begin position="60"/>
        <end position="79"/>
    </location>
</feature>
<sequence>MGVLPEGSGWGGLQPFRILLCKDFGCGKRGLWTRQARVLGVAGRTGMPARHRGGRRGACMIYRGAPRPGPVRRRRLRHS</sequence>
<reference evidence="3" key="1">
    <citation type="journal article" date="2019" name="Int. J. Syst. Evol. Microbiol.">
        <title>The Global Catalogue of Microorganisms (GCM) 10K type strain sequencing project: providing services to taxonomists for standard genome sequencing and annotation.</title>
        <authorList>
            <consortium name="The Broad Institute Genomics Platform"/>
            <consortium name="The Broad Institute Genome Sequencing Center for Infectious Disease"/>
            <person name="Wu L."/>
            <person name="Ma J."/>
        </authorList>
    </citation>
    <scope>NUCLEOTIDE SEQUENCE [LARGE SCALE GENOMIC DNA]</scope>
    <source>
        <strain evidence="3">JCM 30742</strain>
    </source>
</reference>
<dbReference type="Proteomes" id="UP001500752">
    <property type="component" value="Unassembled WGS sequence"/>
</dbReference>
<evidence type="ECO:0000313" key="2">
    <source>
        <dbReference type="EMBL" id="GAA3700238.1"/>
    </source>
</evidence>
<organism evidence="2 3">
    <name type="scientific">Arthrobacter ginkgonis</name>
    <dbReference type="NCBI Taxonomy" id="1630594"/>
    <lineage>
        <taxon>Bacteria</taxon>
        <taxon>Bacillati</taxon>
        <taxon>Actinomycetota</taxon>
        <taxon>Actinomycetes</taxon>
        <taxon>Micrococcales</taxon>
        <taxon>Micrococcaceae</taxon>
        <taxon>Arthrobacter</taxon>
    </lineage>
</organism>